<dbReference type="SUPFAM" id="SSF69118">
    <property type="entry name" value="AhpD-like"/>
    <property type="match status" value="1"/>
</dbReference>
<dbReference type="OrthoDB" id="9801997at2"/>
<name>A0A418Q5U9_9CORY</name>
<dbReference type="GO" id="GO:0051920">
    <property type="term" value="F:peroxiredoxin activity"/>
    <property type="evidence" value="ECO:0007669"/>
    <property type="project" value="InterPro"/>
</dbReference>
<dbReference type="InterPro" id="IPR003779">
    <property type="entry name" value="CMD-like"/>
</dbReference>
<feature type="domain" description="Carboxymuconolactone decarboxylase-like" evidence="1">
    <location>
        <begin position="8"/>
        <end position="43"/>
    </location>
</feature>
<dbReference type="EMBL" id="QXJK01000010">
    <property type="protein sequence ID" value="RIX34032.1"/>
    <property type="molecule type" value="Genomic_DNA"/>
</dbReference>
<proteinExistence type="predicted"/>
<evidence type="ECO:0000313" key="3">
    <source>
        <dbReference type="Proteomes" id="UP000285278"/>
    </source>
</evidence>
<dbReference type="Proteomes" id="UP000285278">
    <property type="component" value="Unassembled WGS sequence"/>
</dbReference>
<sequence length="110" mass="12209">MIALEAASRRLSTRERLLIQVHASRLNGCSFCEEMHAGEAAKKDIELTPINAREELILELTTMGTVLGDQWDDKLIDRGLETLGDKDTASVVAAIATINAWNRIGRMCRK</sequence>
<dbReference type="Pfam" id="PF02627">
    <property type="entry name" value="CMD"/>
    <property type="match status" value="1"/>
</dbReference>
<gene>
    <name evidence="2" type="ORF">D3M95_08705</name>
</gene>
<reference evidence="2 3" key="1">
    <citation type="submission" date="2018-09" db="EMBL/GenBank/DDBJ databases">
        <title>Optimization and identification of Corynebacterium falsenii FN1-14 from fish paste.</title>
        <authorList>
            <person name="Daroonpunt R."/>
            <person name="Tanasupawat S."/>
        </authorList>
    </citation>
    <scope>NUCLEOTIDE SEQUENCE [LARGE SCALE GENOMIC DNA]</scope>
    <source>
        <strain evidence="2 3">FN1-14</strain>
    </source>
</reference>
<organism evidence="2 3">
    <name type="scientific">Corynebacterium falsenii</name>
    <dbReference type="NCBI Taxonomy" id="108486"/>
    <lineage>
        <taxon>Bacteria</taxon>
        <taxon>Bacillati</taxon>
        <taxon>Actinomycetota</taxon>
        <taxon>Actinomycetes</taxon>
        <taxon>Mycobacteriales</taxon>
        <taxon>Corynebacteriaceae</taxon>
        <taxon>Corynebacterium</taxon>
    </lineage>
</organism>
<dbReference type="AlphaFoldDB" id="A0A418Q5U9"/>
<dbReference type="InterPro" id="IPR029032">
    <property type="entry name" value="AhpD-like"/>
</dbReference>
<evidence type="ECO:0000313" key="2">
    <source>
        <dbReference type="EMBL" id="RIX34032.1"/>
    </source>
</evidence>
<accession>A0A418Q5U9</accession>
<dbReference type="Gene3D" id="1.20.1290.10">
    <property type="entry name" value="AhpD-like"/>
    <property type="match status" value="1"/>
</dbReference>
<protein>
    <submittedName>
        <fullName evidence="2">Carboxymuconolactone decarboxylase family protein</fullName>
    </submittedName>
</protein>
<keyword evidence="3" id="KW-1185">Reference proteome</keyword>
<comment type="caution">
    <text evidence="2">The sequence shown here is derived from an EMBL/GenBank/DDBJ whole genome shotgun (WGS) entry which is preliminary data.</text>
</comment>
<evidence type="ECO:0000259" key="1">
    <source>
        <dbReference type="Pfam" id="PF02627"/>
    </source>
</evidence>